<comment type="caution">
    <text evidence="1">The sequence shown here is derived from an EMBL/GenBank/DDBJ whole genome shotgun (WGS) entry which is preliminary data.</text>
</comment>
<reference evidence="1" key="1">
    <citation type="journal article" date="2014" name="Int. J. Syst. Evol. Microbiol.">
        <title>Complete genome sequence of Corynebacterium casei LMG S-19264T (=DSM 44701T), isolated from a smear-ripened cheese.</title>
        <authorList>
            <consortium name="US DOE Joint Genome Institute (JGI-PGF)"/>
            <person name="Walter F."/>
            <person name="Albersmeier A."/>
            <person name="Kalinowski J."/>
            <person name="Ruckert C."/>
        </authorList>
    </citation>
    <scope>NUCLEOTIDE SEQUENCE</scope>
    <source>
        <strain evidence="1">CCM 7684</strain>
    </source>
</reference>
<evidence type="ECO:0000313" key="1">
    <source>
        <dbReference type="EMBL" id="GGE38175.1"/>
    </source>
</evidence>
<accession>A0A8J2VPM7</accession>
<organism evidence="1 2">
    <name type="scientific">Agaricicola taiwanensis</name>
    <dbReference type="NCBI Taxonomy" id="591372"/>
    <lineage>
        <taxon>Bacteria</taxon>
        <taxon>Pseudomonadati</taxon>
        <taxon>Pseudomonadota</taxon>
        <taxon>Alphaproteobacteria</taxon>
        <taxon>Rhodobacterales</taxon>
        <taxon>Paracoccaceae</taxon>
        <taxon>Agaricicola</taxon>
    </lineage>
</organism>
<keyword evidence="2" id="KW-1185">Reference proteome</keyword>
<gene>
    <name evidence="1" type="ORF">GCM10007276_14480</name>
</gene>
<protein>
    <submittedName>
        <fullName evidence="1">Uncharacterized protein</fullName>
    </submittedName>
</protein>
<proteinExistence type="predicted"/>
<dbReference type="Proteomes" id="UP000602745">
    <property type="component" value="Unassembled WGS sequence"/>
</dbReference>
<dbReference type="AlphaFoldDB" id="A0A8J2VPM7"/>
<name>A0A8J2VPM7_9RHOB</name>
<reference evidence="1" key="2">
    <citation type="submission" date="2020-09" db="EMBL/GenBank/DDBJ databases">
        <authorList>
            <person name="Sun Q."/>
            <person name="Sedlacek I."/>
        </authorList>
    </citation>
    <scope>NUCLEOTIDE SEQUENCE</scope>
    <source>
        <strain evidence="1">CCM 7684</strain>
    </source>
</reference>
<dbReference type="EMBL" id="BMCP01000001">
    <property type="protein sequence ID" value="GGE38175.1"/>
    <property type="molecule type" value="Genomic_DNA"/>
</dbReference>
<sequence length="155" mass="16624">MVPVKREGIVMAARCRGNATGGGTRMISAVVLAAVAALPLSPALAEEWKRPDSPFTMGEAHPEVPATCETARHWIDHAPATDDRVSFAIEGALVAVHWDGVLAYLIMCDEPGVQVMCVTYSKEGREVGNRVMFAGGYIRAGERRIMLDPCLASSN</sequence>
<evidence type="ECO:0000313" key="2">
    <source>
        <dbReference type="Proteomes" id="UP000602745"/>
    </source>
</evidence>